<dbReference type="Pfam" id="PF01546">
    <property type="entry name" value="Peptidase_M20"/>
    <property type="match status" value="1"/>
</dbReference>
<dbReference type="Gene3D" id="3.40.630.10">
    <property type="entry name" value="Zn peptidases"/>
    <property type="match status" value="1"/>
</dbReference>
<dbReference type="InterPro" id="IPR011650">
    <property type="entry name" value="Peptidase_M20_dimer"/>
</dbReference>
<comment type="caution">
    <text evidence="2">The sequence shown here is derived from an EMBL/GenBank/DDBJ whole genome shotgun (WGS) entry which is preliminary data.</text>
</comment>
<evidence type="ECO:0000259" key="1">
    <source>
        <dbReference type="Pfam" id="PF07687"/>
    </source>
</evidence>
<dbReference type="Pfam" id="PF07687">
    <property type="entry name" value="M20_dimer"/>
    <property type="match status" value="1"/>
</dbReference>
<dbReference type="Proteomes" id="UP001601992">
    <property type="component" value="Unassembled WGS sequence"/>
</dbReference>
<dbReference type="RefSeq" id="WP_040828025.1">
    <property type="nucleotide sequence ID" value="NZ_JBIAQY010000007.1"/>
</dbReference>
<dbReference type="Gene3D" id="3.30.70.360">
    <property type="match status" value="1"/>
</dbReference>
<dbReference type="PANTHER" id="PTHR11014:SF63">
    <property type="entry name" value="METALLOPEPTIDASE, PUTATIVE (AFU_ORTHOLOGUE AFUA_6G09600)-RELATED"/>
    <property type="match status" value="1"/>
</dbReference>
<organism evidence="2 3">
    <name type="scientific">Nocardia jiangxiensis</name>
    <dbReference type="NCBI Taxonomy" id="282685"/>
    <lineage>
        <taxon>Bacteria</taxon>
        <taxon>Bacillati</taxon>
        <taxon>Actinomycetota</taxon>
        <taxon>Actinomycetes</taxon>
        <taxon>Mycobacteriales</taxon>
        <taxon>Nocardiaceae</taxon>
        <taxon>Nocardia</taxon>
    </lineage>
</organism>
<dbReference type="InterPro" id="IPR017439">
    <property type="entry name" value="Amidohydrolase"/>
</dbReference>
<dbReference type="EMBL" id="JBIAQY010000007">
    <property type="protein sequence ID" value="MFF3570497.1"/>
    <property type="molecule type" value="Genomic_DNA"/>
</dbReference>
<proteinExistence type="predicted"/>
<dbReference type="InterPro" id="IPR036264">
    <property type="entry name" value="Bact_exopeptidase_dim_dom"/>
</dbReference>
<dbReference type="InterPro" id="IPR002933">
    <property type="entry name" value="Peptidase_M20"/>
</dbReference>
<dbReference type="SUPFAM" id="SSF53187">
    <property type="entry name" value="Zn-dependent exopeptidases"/>
    <property type="match status" value="1"/>
</dbReference>
<dbReference type="PANTHER" id="PTHR11014">
    <property type="entry name" value="PEPTIDASE M20 FAMILY MEMBER"/>
    <property type="match status" value="1"/>
</dbReference>
<dbReference type="PIRSF" id="PIRSF005962">
    <property type="entry name" value="Pept_M20D_amidohydro"/>
    <property type="match status" value="1"/>
</dbReference>
<accession>A0ABW6S2G9</accession>
<reference evidence="2 3" key="1">
    <citation type="submission" date="2024-10" db="EMBL/GenBank/DDBJ databases">
        <title>The Natural Products Discovery Center: Release of the First 8490 Sequenced Strains for Exploring Actinobacteria Biosynthetic Diversity.</title>
        <authorList>
            <person name="Kalkreuter E."/>
            <person name="Kautsar S.A."/>
            <person name="Yang D."/>
            <person name="Bader C.D."/>
            <person name="Teijaro C.N."/>
            <person name="Fluegel L."/>
            <person name="Davis C.M."/>
            <person name="Simpson J.R."/>
            <person name="Lauterbach L."/>
            <person name="Steele A.D."/>
            <person name="Gui C."/>
            <person name="Meng S."/>
            <person name="Li G."/>
            <person name="Viehrig K."/>
            <person name="Ye F."/>
            <person name="Su P."/>
            <person name="Kiefer A.F."/>
            <person name="Nichols A."/>
            <person name="Cepeda A.J."/>
            <person name="Yan W."/>
            <person name="Fan B."/>
            <person name="Jiang Y."/>
            <person name="Adhikari A."/>
            <person name="Zheng C.-J."/>
            <person name="Schuster L."/>
            <person name="Cowan T.M."/>
            <person name="Smanski M.J."/>
            <person name="Chevrette M.G."/>
            <person name="De Carvalho L.P.S."/>
            <person name="Shen B."/>
        </authorList>
    </citation>
    <scope>NUCLEOTIDE SEQUENCE [LARGE SCALE GENOMIC DNA]</scope>
    <source>
        <strain evidence="2 3">NPDC002593</strain>
    </source>
</reference>
<evidence type="ECO:0000313" key="3">
    <source>
        <dbReference type="Proteomes" id="UP001601992"/>
    </source>
</evidence>
<dbReference type="CDD" id="cd03886">
    <property type="entry name" value="M20_Acy1"/>
    <property type="match status" value="1"/>
</dbReference>
<name>A0ABW6S2G9_9NOCA</name>
<keyword evidence="3" id="KW-1185">Reference proteome</keyword>
<sequence length="412" mass="43016">MPTSTESQALQEDLVRLRRRIHGEPELGLDLPRTRRRVLDALAGLPLEITVGRELGSVTAVLRGGRAGPAVLLRGDMDALPLAELTGLDYASRTETMHACGHDLHTAMLVGAAQLLARCREKLTGDVIFMFQPGEEGQDGAARMIEEGVLEAAGAPPIAAYAIHVMSARFPHGTFTTRRGAVLAGGDLLRVTVRGTGGHGSAPHLARDPISAAAAMIGALPGLLTRTVAPQDTAVLTIGAIHAGSAGNVIPGSAEFRGTLRWHTPQIRDALRASLSGMCRSIAHAFGVEAETQITPYVGATVNDAAEADFAAGVAADLHGPHRYRELPQPLCAGEDFSNVLDRVPGAMILLGACPPEADPATAPDIHSPYAVFDDAILSDGANYLAELASRRLDIAATSNAVAAQALPDAVR</sequence>
<feature type="domain" description="Peptidase M20 dimerisation" evidence="1">
    <location>
        <begin position="190"/>
        <end position="281"/>
    </location>
</feature>
<dbReference type="SUPFAM" id="SSF55031">
    <property type="entry name" value="Bacterial exopeptidase dimerisation domain"/>
    <property type="match status" value="1"/>
</dbReference>
<dbReference type="NCBIfam" id="TIGR01891">
    <property type="entry name" value="amidohydrolases"/>
    <property type="match status" value="1"/>
</dbReference>
<protein>
    <submittedName>
        <fullName evidence="2">M20 family metallopeptidase</fullName>
    </submittedName>
</protein>
<evidence type="ECO:0000313" key="2">
    <source>
        <dbReference type="EMBL" id="MFF3570497.1"/>
    </source>
</evidence>
<gene>
    <name evidence="2" type="ORF">ACFYXQ_22205</name>
</gene>